<feature type="compositionally biased region" description="Basic and acidic residues" evidence="1">
    <location>
        <begin position="651"/>
        <end position="667"/>
    </location>
</feature>
<feature type="compositionally biased region" description="Polar residues" evidence="1">
    <location>
        <begin position="51"/>
        <end position="71"/>
    </location>
</feature>
<reference evidence="3 4" key="1">
    <citation type="submission" date="2023-08" db="EMBL/GenBank/DDBJ databases">
        <title>Black Yeasts Isolated from many extreme environments.</title>
        <authorList>
            <person name="Coleine C."/>
            <person name="Stajich J.E."/>
            <person name="Selbmann L."/>
        </authorList>
    </citation>
    <scope>NUCLEOTIDE SEQUENCE [LARGE SCALE GENOMIC DNA]</scope>
    <source>
        <strain evidence="3 4">CCFEE 5792</strain>
    </source>
</reference>
<feature type="domain" description="T6SS Phospholipase effector Tle1-like catalytic" evidence="2">
    <location>
        <begin position="792"/>
        <end position="1089"/>
    </location>
</feature>
<dbReference type="PANTHER" id="PTHR33840:SF2">
    <property type="entry name" value="TLE1 PHOSPHOLIPASE DOMAIN-CONTAINING PROTEIN"/>
    <property type="match status" value="1"/>
</dbReference>
<proteinExistence type="predicted"/>
<feature type="region of interest" description="Disordered" evidence="1">
    <location>
        <begin position="742"/>
        <end position="771"/>
    </location>
</feature>
<dbReference type="RefSeq" id="XP_064706003.1">
    <property type="nucleotide sequence ID" value="XM_064846393.1"/>
</dbReference>
<sequence>MPFSKFLCFCWDTPSESEIPAGRMTETVKRRWSRSRYPLQTASEQAVLAPRTTTESSGKSVSSPTQRSGLTNSVHTMNIEHQSVARDTTPEAFGDETSIPLSGASQAVRGTINRLEISPLSKASFPTSTGQNSQSLSDNTRGIQTVSLSPPYDNEDQALSKLNSQAQAGCPFKGTALKVQDSFSTIPSSKDHALALESGSLHLDTTDTETTTKKTLRRTPRSWSLREVASGDLESKSGSEMSHNSSERDYVDDLPQDQWKRQVYPLASEMLNMPVPRSEELPASREELVQSRDASLADFPADQRPGLTPSSITDQFQSWSLSIPGHETEDASQELRPRFLRNTYPSKNNSLESQDYLVHTTAVATELLEPPTPSSSTTGIEHGSTISPTELTENTLSSQWEQSSKPGTYRLQAALKYNNLWSPQTHPLPIVGGPEIQTKEMADPVVKNHRKHSATRGLRRGAYPLQSPASVLDLKASRTPQASSVEEGSIPGEEQALEALKPRPTSDRIQTFNRRTYPLQSPASVLSLHAPAPPQPAPTEDHLTPAEVENAEDLEPQPVVGNIRTLNRRGYPLQSPASVLDLRNDTGPRPRTAKINSVPIHYPQTDDVQGSLYFPHDENKFRRQIYPLEASASAAKQERPPTPPLLVDTSHPADEFSQHWPKSELGKRTPHRVKSTYNQSYPSQSPASIPALRLPPSPSPSPPPVVEVESRNETGSSAHLSRQKALASKVIRHWRRQVYPLQSTDSLSPFQRAPTPQPLGSERDKPHRSEPIHLPKNIRAVKEVGTSGSDGRTIVVCLDGTGDKFDGDNSNIVHLISALKKDDPKQVSYYQAGIGTYTQGGLSSGMSAALDMAVGSELGLHVRDAYHFLMHTYKEGDKICIFGFSRGAYTARCLAGMIHKVGLLPPRNIQQIAFAYEFYTNDTAFGWEQSGMFKATFSIDISVHFLGCFDSVASVGFIPRQLPLSTTPGNKPRYFRHAMALDERRAKFKVCRHQTWDPNKPQEPERAFGISKTQTDVPPWDIHVRYGEQYHPNVTDEEYERLAEAEDEFDTDVLEVWFAGAHADVGGGAVANDERHKLAQIPLRWMIRQAFDCDTGIIFKTKKLAEFGLDVHTLWPKYKSLDPPAHGPPPSVLDKYDKGLPPRSIRRSKLVPIDKVENGERFYHLKSHTDEDWTPELVEDFFDAMSPLNDQLEQAPRWWILEVWPVEYKVPIGQGQVETRVGMNLGRYRAIDDMEPKLHWTVRHREQHMGYKIRGRTAPHTQWSVVA</sequence>
<organism evidence="3 4">
    <name type="scientific">Exophiala bonariae</name>
    <dbReference type="NCBI Taxonomy" id="1690606"/>
    <lineage>
        <taxon>Eukaryota</taxon>
        <taxon>Fungi</taxon>
        <taxon>Dikarya</taxon>
        <taxon>Ascomycota</taxon>
        <taxon>Pezizomycotina</taxon>
        <taxon>Eurotiomycetes</taxon>
        <taxon>Chaetothyriomycetidae</taxon>
        <taxon>Chaetothyriales</taxon>
        <taxon>Herpotrichiellaceae</taxon>
        <taxon>Exophiala</taxon>
    </lineage>
</organism>
<feature type="region of interest" description="Disordered" evidence="1">
    <location>
        <begin position="477"/>
        <end position="509"/>
    </location>
</feature>
<gene>
    <name evidence="3" type="ORF">LTR84_002793</name>
</gene>
<feature type="compositionally biased region" description="Polar residues" evidence="1">
    <location>
        <begin position="124"/>
        <end position="148"/>
    </location>
</feature>
<feature type="region of interest" description="Disordered" evidence="1">
    <location>
        <begin position="632"/>
        <end position="724"/>
    </location>
</feature>
<comment type="caution">
    <text evidence="3">The sequence shown here is derived from an EMBL/GenBank/DDBJ whole genome shotgun (WGS) entry which is preliminary data.</text>
</comment>
<accession>A0AAV9N8U0</accession>
<feature type="compositionally biased region" description="Basic and acidic residues" evidence="1">
    <location>
        <begin position="761"/>
        <end position="771"/>
    </location>
</feature>
<evidence type="ECO:0000313" key="4">
    <source>
        <dbReference type="Proteomes" id="UP001358417"/>
    </source>
</evidence>
<feature type="region of interest" description="Disordered" evidence="1">
    <location>
        <begin position="369"/>
        <end position="403"/>
    </location>
</feature>
<dbReference type="GeneID" id="89970992"/>
<dbReference type="AlphaFoldDB" id="A0AAV9N8U0"/>
<feature type="region of interest" description="Disordered" evidence="1">
    <location>
        <begin position="205"/>
        <end position="256"/>
    </location>
</feature>
<feature type="region of interest" description="Disordered" evidence="1">
    <location>
        <begin position="42"/>
        <end position="71"/>
    </location>
</feature>
<feature type="compositionally biased region" description="Polar residues" evidence="1">
    <location>
        <begin position="374"/>
        <end position="403"/>
    </location>
</feature>
<dbReference type="Pfam" id="PF09994">
    <property type="entry name" value="T6SS_Tle1-like_cat"/>
    <property type="match status" value="1"/>
</dbReference>
<feature type="region of interest" description="Disordered" evidence="1">
    <location>
        <begin position="85"/>
        <end position="105"/>
    </location>
</feature>
<evidence type="ECO:0000256" key="1">
    <source>
        <dbReference type="SAM" id="MobiDB-lite"/>
    </source>
</evidence>
<name>A0AAV9N8U0_9EURO</name>
<dbReference type="Proteomes" id="UP001358417">
    <property type="component" value="Unassembled WGS sequence"/>
</dbReference>
<evidence type="ECO:0000259" key="2">
    <source>
        <dbReference type="Pfam" id="PF09994"/>
    </source>
</evidence>
<dbReference type="InterPro" id="IPR029058">
    <property type="entry name" value="AB_hydrolase_fold"/>
</dbReference>
<evidence type="ECO:0000313" key="3">
    <source>
        <dbReference type="EMBL" id="KAK5051989.1"/>
    </source>
</evidence>
<dbReference type="EMBL" id="JAVRRD010000014">
    <property type="protein sequence ID" value="KAK5051989.1"/>
    <property type="molecule type" value="Genomic_DNA"/>
</dbReference>
<keyword evidence="4" id="KW-1185">Reference proteome</keyword>
<feature type="compositionally biased region" description="Polar residues" evidence="1">
    <location>
        <begin position="675"/>
        <end position="684"/>
    </location>
</feature>
<dbReference type="PANTHER" id="PTHR33840">
    <property type="match status" value="1"/>
</dbReference>
<feature type="region of interest" description="Disordered" evidence="1">
    <location>
        <begin position="122"/>
        <end position="151"/>
    </location>
</feature>
<dbReference type="SUPFAM" id="SSF53474">
    <property type="entry name" value="alpha/beta-Hydrolases"/>
    <property type="match status" value="1"/>
</dbReference>
<dbReference type="InterPro" id="IPR018712">
    <property type="entry name" value="Tle1-like_cat"/>
</dbReference>
<protein>
    <recommendedName>
        <fullName evidence="2">T6SS Phospholipase effector Tle1-like catalytic domain-containing protein</fullName>
    </recommendedName>
</protein>
<feature type="compositionally biased region" description="Pro residues" evidence="1">
    <location>
        <begin position="693"/>
        <end position="705"/>
    </location>
</feature>